<organism evidence="3 4">
    <name type="scientific">Pseudonocardia ailaonensis</name>
    <dbReference type="NCBI Taxonomy" id="367279"/>
    <lineage>
        <taxon>Bacteria</taxon>
        <taxon>Bacillati</taxon>
        <taxon>Actinomycetota</taxon>
        <taxon>Actinomycetes</taxon>
        <taxon>Pseudonocardiales</taxon>
        <taxon>Pseudonocardiaceae</taxon>
        <taxon>Pseudonocardia</taxon>
    </lineage>
</organism>
<evidence type="ECO:0000313" key="3">
    <source>
        <dbReference type="EMBL" id="GAA1856159.1"/>
    </source>
</evidence>
<reference evidence="3 4" key="1">
    <citation type="journal article" date="2019" name="Int. J. Syst. Evol. Microbiol.">
        <title>The Global Catalogue of Microorganisms (GCM) 10K type strain sequencing project: providing services to taxonomists for standard genome sequencing and annotation.</title>
        <authorList>
            <consortium name="The Broad Institute Genomics Platform"/>
            <consortium name="The Broad Institute Genome Sequencing Center for Infectious Disease"/>
            <person name="Wu L."/>
            <person name="Ma J."/>
        </authorList>
    </citation>
    <scope>NUCLEOTIDE SEQUENCE [LARGE SCALE GENOMIC DNA]</scope>
    <source>
        <strain evidence="3 4">JCM 16009</strain>
    </source>
</reference>
<dbReference type="Pfam" id="PF00440">
    <property type="entry name" value="TetR_N"/>
    <property type="match status" value="1"/>
</dbReference>
<dbReference type="Gene3D" id="1.10.357.10">
    <property type="entry name" value="Tetracycline Repressor, domain 2"/>
    <property type="match status" value="1"/>
</dbReference>
<keyword evidence="1" id="KW-0238">DNA-binding</keyword>
<accession>A0ABN2N7T9</accession>
<feature type="domain" description="HTH tetR-type" evidence="2">
    <location>
        <begin position="23"/>
        <end position="51"/>
    </location>
</feature>
<dbReference type="InterPro" id="IPR001647">
    <property type="entry name" value="HTH_TetR"/>
</dbReference>
<evidence type="ECO:0000256" key="1">
    <source>
        <dbReference type="ARBA" id="ARBA00023125"/>
    </source>
</evidence>
<name>A0ABN2N7T9_9PSEU</name>
<gene>
    <name evidence="3" type="ORF">GCM10009836_40440</name>
</gene>
<dbReference type="SUPFAM" id="SSF46689">
    <property type="entry name" value="Homeodomain-like"/>
    <property type="match status" value="1"/>
</dbReference>
<evidence type="ECO:0000313" key="4">
    <source>
        <dbReference type="Proteomes" id="UP001500449"/>
    </source>
</evidence>
<protein>
    <submittedName>
        <fullName evidence="3">TetR family transcriptional regulator</fullName>
    </submittedName>
</protein>
<comment type="caution">
    <text evidence="3">The sequence shown here is derived from an EMBL/GenBank/DDBJ whole genome shotgun (WGS) entry which is preliminary data.</text>
</comment>
<proteinExistence type="predicted"/>
<evidence type="ECO:0000259" key="2">
    <source>
        <dbReference type="Pfam" id="PF00440"/>
    </source>
</evidence>
<dbReference type="Proteomes" id="UP001500449">
    <property type="component" value="Unassembled WGS sequence"/>
</dbReference>
<sequence>MTATRPRPATDQAEGRPDTRSRLLDAAEALFAERGCETVSLREIGRAAGAKNVIAAQYWFTDRDGLVTALIERHAPGIAERRTALLDDYERALADGTAGDEAERLHTLVGALVRPEADKLDDGTSGAGYLRTVADMLTRPEPSTASIGMDAESGSVFRWRALINPLLDADAIELHRRFHAIRFMFVELAQRTRAPGRTDHRLFVSQLVDSMTGLLGARSSAETLRLRERR</sequence>
<keyword evidence="4" id="KW-1185">Reference proteome</keyword>
<dbReference type="InterPro" id="IPR009057">
    <property type="entry name" value="Homeodomain-like_sf"/>
</dbReference>
<dbReference type="RefSeq" id="WP_344419134.1">
    <property type="nucleotide sequence ID" value="NZ_BAAAQK010000012.1"/>
</dbReference>
<dbReference type="EMBL" id="BAAAQK010000012">
    <property type="protein sequence ID" value="GAA1856159.1"/>
    <property type="molecule type" value="Genomic_DNA"/>
</dbReference>